<evidence type="ECO:0000256" key="2">
    <source>
        <dbReference type="ARBA" id="ARBA00022448"/>
    </source>
</evidence>
<dbReference type="PANTHER" id="PTHR11795:SF445">
    <property type="entry name" value="AMINO ACID ABC TRANSPORTER PERMEASE PROTEIN"/>
    <property type="match status" value="1"/>
</dbReference>
<evidence type="ECO:0000256" key="3">
    <source>
        <dbReference type="ARBA" id="ARBA00022475"/>
    </source>
</evidence>
<dbReference type="Proteomes" id="UP001168613">
    <property type="component" value="Unassembled WGS sequence"/>
</dbReference>
<feature type="transmembrane region" description="Helical" evidence="9">
    <location>
        <begin position="191"/>
        <end position="214"/>
    </location>
</feature>
<name>A0ABT8EFH7_9BURK</name>
<feature type="transmembrane region" description="Helical" evidence="9">
    <location>
        <begin position="259"/>
        <end position="281"/>
    </location>
</feature>
<proteinExistence type="inferred from homology"/>
<keyword evidence="2" id="KW-0813">Transport</keyword>
<keyword evidence="11" id="KW-1185">Reference proteome</keyword>
<keyword evidence="6 9" id="KW-1133">Transmembrane helix</keyword>
<comment type="similarity">
    <text evidence="8">Belongs to the binding-protein-dependent transport system permease family. LivHM subfamily.</text>
</comment>
<sequence>MLLVLQQLINGLVIGSVLALFALGFTLVFGVLRSINLAHGAVFTWGTFSALYAITELGTPLWLAFLLAMVGGGAVAVILEILVMRPLRKRNATEFSTMVASIGAALILTSLAQQVSSTKVMRFPFDTFPIVFYQFLGIRISLLQLVIVASVVLLVLALFYFMYKTDFGRQVRAVAVSEKTASLLGVNPNMIYVLTFFISGALAGAAGVIIGLAFNSVHFLMGEPYLLLGFVVVVLGGMGSIVGAVLAGLFLGVVQTMSLAFLPSGLSNTIIFSILFLALLFKPTGLFGGFQADARVARK</sequence>
<dbReference type="Pfam" id="PF02653">
    <property type="entry name" value="BPD_transp_2"/>
    <property type="match status" value="1"/>
</dbReference>
<evidence type="ECO:0000256" key="4">
    <source>
        <dbReference type="ARBA" id="ARBA00022692"/>
    </source>
</evidence>
<feature type="transmembrane region" description="Helical" evidence="9">
    <location>
        <begin position="95"/>
        <end position="116"/>
    </location>
</feature>
<evidence type="ECO:0000256" key="9">
    <source>
        <dbReference type="SAM" id="Phobius"/>
    </source>
</evidence>
<organism evidence="10 11">
    <name type="scientific">Alcaligenes endophyticus</name>
    <dbReference type="NCBI Taxonomy" id="1929088"/>
    <lineage>
        <taxon>Bacteria</taxon>
        <taxon>Pseudomonadati</taxon>
        <taxon>Pseudomonadota</taxon>
        <taxon>Betaproteobacteria</taxon>
        <taxon>Burkholderiales</taxon>
        <taxon>Alcaligenaceae</taxon>
        <taxon>Alcaligenes</taxon>
    </lineage>
</organism>
<evidence type="ECO:0000256" key="8">
    <source>
        <dbReference type="ARBA" id="ARBA00037998"/>
    </source>
</evidence>
<evidence type="ECO:0000256" key="7">
    <source>
        <dbReference type="ARBA" id="ARBA00023136"/>
    </source>
</evidence>
<dbReference type="InterPro" id="IPR052157">
    <property type="entry name" value="BCAA_transport_permease"/>
</dbReference>
<keyword evidence="5" id="KW-0029">Amino-acid transport</keyword>
<feature type="transmembrane region" description="Helical" evidence="9">
    <location>
        <begin position="226"/>
        <end position="252"/>
    </location>
</feature>
<dbReference type="PANTHER" id="PTHR11795">
    <property type="entry name" value="BRANCHED-CHAIN AMINO ACID TRANSPORT SYSTEM PERMEASE PROTEIN LIVH"/>
    <property type="match status" value="1"/>
</dbReference>
<evidence type="ECO:0000256" key="1">
    <source>
        <dbReference type="ARBA" id="ARBA00004651"/>
    </source>
</evidence>
<evidence type="ECO:0000313" key="11">
    <source>
        <dbReference type="Proteomes" id="UP001168613"/>
    </source>
</evidence>
<feature type="transmembrane region" description="Helical" evidence="9">
    <location>
        <begin position="61"/>
        <end position="83"/>
    </location>
</feature>
<feature type="transmembrane region" description="Helical" evidence="9">
    <location>
        <begin position="136"/>
        <end position="163"/>
    </location>
</feature>
<dbReference type="InterPro" id="IPR001851">
    <property type="entry name" value="ABC_transp_permease"/>
</dbReference>
<dbReference type="CDD" id="cd06582">
    <property type="entry name" value="TM_PBP1_LivH_like"/>
    <property type="match status" value="1"/>
</dbReference>
<gene>
    <name evidence="10" type="ORF">LMS43_01885</name>
</gene>
<evidence type="ECO:0000256" key="6">
    <source>
        <dbReference type="ARBA" id="ARBA00022989"/>
    </source>
</evidence>
<accession>A0ABT8EFH7</accession>
<evidence type="ECO:0000313" key="10">
    <source>
        <dbReference type="EMBL" id="MDN4120031.1"/>
    </source>
</evidence>
<comment type="subcellular location">
    <subcellularLocation>
        <location evidence="1">Cell membrane</location>
        <topology evidence="1">Multi-pass membrane protein</topology>
    </subcellularLocation>
</comment>
<keyword evidence="7 9" id="KW-0472">Membrane</keyword>
<protein>
    <submittedName>
        <fullName evidence="10">Branched-chain amino acid ABC transporter permease</fullName>
    </submittedName>
</protein>
<dbReference type="EMBL" id="JAJHNU010000001">
    <property type="protein sequence ID" value="MDN4120031.1"/>
    <property type="molecule type" value="Genomic_DNA"/>
</dbReference>
<comment type="caution">
    <text evidence="10">The sequence shown here is derived from an EMBL/GenBank/DDBJ whole genome shotgun (WGS) entry which is preliminary data.</text>
</comment>
<evidence type="ECO:0000256" key="5">
    <source>
        <dbReference type="ARBA" id="ARBA00022970"/>
    </source>
</evidence>
<keyword evidence="4 9" id="KW-0812">Transmembrane</keyword>
<feature type="transmembrane region" description="Helical" evidence="9">
    <location>
        <begin position="37"/>
        <end position="55"/>
    </location>
</feature>
<reference evidence="10" key="1">
    <citation type="submission" date="2021-11" db="EMBL/GenBank/DDBJ databases">
        <title>Draft genome sequence of Alcaligenes endophyticus type strain CCUG 75668T.</title>
        <authorList>
            <person name="Salva-Serra F."/>
            <person name="Duran R.E."/>
            <person name="Seeger M."/>
            <person name="Moore E.R.B."/>
            <person name="Jaen-Luchoro D."/>
        </authorList>
    </citation>
    <scope>NUCLEOTIDE SEQUENCE</scope>
    <source>
        <strain evidence="10">CCUG 75668</strain>
    </source>
</reference>
<feature type="transmembrane region" description="Helical" evidence="9">
    <location>
        <begin position="12"/>
        <end position="32"/>
    </location>
</feature>
<keyword evidence="3" id="KW-1003">Cell membrane</keyword>
<dbReference type="RefSeq" id="WP_266122633.1">
    <property type="nucleotide sequence ID" value="NZ_JAJHNU010000001.1"/>
</dbReference>